<evidence type="ECO:0000313" key="3">
    <source>
        <dbReference type="Proteomes" id="UP000295135"/>
    </source>
</evidence>
<evidence type="ECO:0000313" key="2">
    <source>
        <dbReference type="EMBL" id="TCS72712.1"/>
    </source>
</evidence>
<sequence length="363" mass="38964">MKTLMQRPLRFKSGQRGLSLVELMIGMALGLIVTAGIVYIYLGSRQSYKMQDNMARIQENGRYAMEILSREIRMAGYQGCSSATFTNTINPQTAAADNYAWDFTRSAIEGYNATGSGTWSSVTSGSPATAVSVSNIDAAVVSGTDVISLRTTDNLNISIVGQPTDNNCSGTTADLKVTSNTQLSDGMIVMATNCSHAAVFQITNFNSSQNVVHNTGTGTPGNATKDMGACFVGGEIVGISAKSYYIRNNPAGVPALYRKIGAGTTDVKELVDGIENMQIQYGVDNDGNGSIDQYVDAGHASLDSADEWKNVRSVRISLLLVSQDNNVTDAPQKYVYNGSTVTPTDRRLRYVFTSTIGVRNRLQ</sequence>
<dbReference type="InterPro" id="IPR032092">
    <property type="entry name" value="PilW"/>
</dbReference>
<dbReference type="InterPro" id="IPR012902">
    <property type="entry name" value="N_methyl_site"/>
</dbReference>
<dbReference type="Pfam" id="PF07963">
    <property type="entry name" value="N_methyl"/>
    <property type="match status" value="1"/>
</dbReference>
<dbReference type="AlphaFoldDB" id="A0A4V2UQU9"/>
<accession>A0A4V2UQU9</accession>
<gene>
    <name evidence="2" type="ORF">EDC61_104128</name>
</gene>
<dbReference type="GO" id="GO:0043683">
    <property type="term" value="P:type IV pilus assembly"/>
    <property type="evidence" value="ECO:0007669"/>
    <property type="project" value="InterPro"/>
</dbReference>
<protein>
    <submittedName>
        <fullName evidence="2">Type IV pilus assembly protein PilW</fullName>
    </submittedName>
</protein>
<proteinExistence type="predicted"/>
<dbReference type="EMBL" id="SLZY01000004">
    <property type="protein sequence ID" value="TCS72712.1"/>
    <property type="molecule type" value="Genomic_DNA"/>
</dbReference>
<feature type="transmembrane region" description="Helical" evidence="1">
    <location>
        <begin position="20"/>
        <end position="42"/>
    </location>
</feature>
<comment type="caution">
    <text evidence="2">The sequence shown here is derived from an EMBL/GenBank/DDBJ whole genome shotgun (WGS) entry which is preliminary data.</text>
</comment>
<dbReference type="PROSITE" id="PS00409">
    <property type="entry name" value="PROKAR_NTER_METHYL"/>
    <property type="match status" value="1"/>
</dbReference>
<reference evidence="2 3" key="1">
    <citation type="submission" date="2019-03" db="EMBL/GenBank/DDBJ databases">
        <title>Genomic Encyclopedia of Type Strains, Phase IV (KMG-IV): sequencing the most valuable type-strain genomes for metagenomic binning, comparative biology and taxonomic classification.</title>
        <authorList>
            <person name="Goeker M."/>
        </authorList>
    </citation>
    <scope>NUCLEOTIDE SEQUENCE [LARGE SCALE GENOMIC DNA]</scope>
    <source>
        <strain evidence="2 3">DSM 103923</strain>
    </source>
</reference>
<organism evidence="2 3">
    <name type="scientific">Sulfuritortus calidifontis</name>
    <dbReference type="NCBI Taxonomy" id="1914471"/>
    <lineage>
        <taxon>Bacteria</taxon>
        <taxon>Pseudomonadati</taxon>
        <taxon>Pseudomonadota</taxon>
        <taxon>Betaproteobacteria</taxon>
        <taxon>Nitrosomonadales</taxon>
        <taxon>Thiobacillaceae</taxon>
        <taxon>Sulfuritortus</taxon>
    </lineage>
</organism>
<dbReference type="Pfam" id="PF16074">
    <property type="entry name" value="PilW"/>
    <property type="match status" value="1"/>
</dbReference>
<dbReference type="Proteomes" id="UP000295135">
    <property type="component" value="Unassembled WGS sequence"/>
</dbReference>
<name>A0A4V2UQU9_9PROT</name>
<keyword evidence="1" id="KW-0472">Membrane</keyword>
<evidence type="ECO:0000256" key="1">
    <source>
        <dbReference type="SAM" id="Phobius"/>
    </source>
</evidence>
<keyword evidence="3" id="KW-1185">Reference proteome</keyword>
<keyword evidence="1" id="KW-0812">Transmembrane</keyword>
<keyword evidence="1" id="KW-1133">Transmembrane helix</keyword>